<comment type="caution">
    <text evidence="3">The sequence shown here is derived from an EMBL/GenBank/DDBJ whole genome shotgun (WGS) entry which is preliminary data.</text>
</comment>
<dbReference type="Pfam" id="PF11924">
    <property type="entry name" value="IAT_beta"/>
    <property type="match status" value="1"/>
</dbReference>
<sequence>MKNLVVLTAPVTAAAVLSIAHAQASEMPAFVEFESRWNSENSQAGFSIMQPFRLDAGRLFLIDANGSIIEGDVQKGSVGVGYRFQTTHGFTIGFNGYYDYLNSRLGNGFHQLSLGAELLGPIIEARANLYLPFGGDVAVQGAGRGVIDNGTLRFREGREQARPGADAEIGFKVPQISDDGNAELKFFGGSYWYGGKNISDMFGGKLRAELAVANLPGLPAGSTVSFGAAATYDNEDKLGGEILARLRIPFGGTGNGKPLDPFDPEMQGVRRALAIKTHVGATGELEDAILDINGRTAGKIVTISAADKDAATVNARLAAAGTNALALADGDIGLNGSLLLGDGQVLLGGGGALALHGAASGGRATFFNSGISGRLTSSNATQNVVTMASNSIVSSISLSGGLAGIGSTGASNLLIDNVDISGTAHDGIRLAGVDGATIRNSRIHDLFVCESSTLCEFSIMDPNKAPYAAVSAHGTKNLTVRDTQIDSVTYGVFAGSAIHDGGWPPAITDLASNIRLDNVAISRSRREGVLLVAADKVEMNKVTVDNSEQGLDMDLVVLQGSSNVSITDMVLKGGINGLMLVSSTTLPHEAKTTNTNVNGLQVDGTRNAGIFFNPVSGINLKNVSITNAGTYGMFVYGDDWGYLGGPVANITFDKVVIDHASKAGLYFMGPSEDLTGDITVRNTPRDCKSDPSWMGGLSGSITQSPGSTLLVNGKELGPTTIDGRCG</sequence>
<accession>A0A7X0IUZ8</accession>
<evidence type="ECO:0000313" key="3">
    <source>
        <dbReference type="EMBL" id="MBB6486196.1"/>
    </source>
</evidence>
<feature type="domain" description="Inverse autotransporter beta-domain" evidence="2">
    <location>
        <begin position="74"/>
        <end position="176"/>
    </location>
</feature>
<protein>
    <recommendedName>
        <fullName evidence="2">Inverse autotransporter beta-domain domain-containing protein</fullName>
    </recommendedName>
</protein>
<dbReference type="Gene3D" id="2.160.20.10">
    <property type="entry name" value="Single-stranded right-handed beta-helix, Pectin lyase-like"/>
    <property type="match status" value="1"/>
</dbReference>
<proteinExistence type="predicted"/>
<name>A0A7X0IUZ8_9HYPH</name>
<dbReference type="Proteomes" id="UP000565576">
    <property type="component" value="Unassembled WGS sequence"/>
</dbReference>
<dbReference type="InterPro" id="IPR012334">
    <property type="entry name" value="Pectin_lyas_fold"/>
</dbReference>
<dbReference type="SUPFAM" id="SSF51126">
    <property type="entry name" value="Pectin lyase-like"/>
    <property type="match status" value="2"/>
</dbReference>
<dbReference type="RefSeq" id="WP_210325613.1">
    <property type="nucleotide sequence ID" value="NZ_JACHBG010000007.1"/>
</dbReference>
<dbReference type="InterPro" id="IPR024519">
    <property type="entry name" value="IAT_beta"/>
</dbReference>
<dbReference type="SMART" id="SM00710">
    <property type="entry name" value="PbH1"/>
    <property type="match status" value="9"/>
</dbReference>
<evidence type="ECO:0000256" key="1">
    <source>
        <dbReference type="SAM" id="SignalP"/>
    </source>
</evidence>
<reference evidence="3 4" key="1">
    <citation type="submission" date="2020-08" db="EMBL/GenBank/DDBJ databases">
        <title>Genomic Encyclopedia of Type Strains, Phase IV (KMG-V): Genome sequencing to study the core and pangenomes of soil and plant-associated prokaryotes.</title>
        <authorList>
            <person name="Whitman W."/>
        </authorList>
    </citation>
    <scope>NUCLEOTIDE SEQUENCE [LARGE SCALE GENOMIC DNA]</scope>
    <source>
        <strain evidence="3 4">SEMIA 4060</strain>
    </source>
</reference>
<dbReference type="Gene3D" id="2.40.160.160">
    <property type="entry name" value="Inverse autotransporter, beta-domain"/>
    <property type="match status" value="1"/>
</dbReference>
<evidence type="ECO:0000259" key="2">
    <source>
        <dbReference type="Pfam" id="PF11924"/>
    </source>
</evidence>
<dbReference type="InterPro" id="IPR011050">
    <property type="entry name" value="Pectin_lyase_fold/virulence"/>
</dbReference>
<gene>
    <name evidence="3" type="ORF">GGD46_003491</name>
</gene>
<evidence type="ECO:0000313" key="4">
    <source>
        <dbReference type="Proteomes" id="UP000565576"/>
    </source>
</evidence>
<feature type="chain" id="PRO_5031101410" description="Inverse autotransporter beta-domain domain-containing protein" evidence="1">
    <location>
        <begin position="23"/>
        <end position="726"/>
    </location>
</feature>
<keyword evidence="1" id="KW-0732">Signal</keyword>
<dbReference type="EMBL" id="JACHBG010000007">
    <property type="protein sequence ID" value="MBB6486196.1"/>
    <property type="molecule type" value="Genomic_DNA"/>
</dbReference>
<dbReference type="InterPro" id="IPR038177">
    <property type="entry name" value="IAT_beta_sf"/>
</dbReference>
<dbReference type="AlphaFoldDB" id="A0A7X0IUZ8"/>
<organism evidence="3 4">
    <name type="scientific">Rhizobium lusitanum</name>
    <dbReference type="NCBI Taxonomy" id="293958"/>
    <lineage>
        <taxon>Bacteria</taxon>
        <taxon>Pseudomonadati</taxon>
        <taxon>Pseudomonadota</taxon>
        <taxon>Alphaproteobacteria</taxon>
        <taxon>Hyphomicrobiales</taxon>
        <taxon>Rhizobiaceae</taxon>
        <taxon>Rhizobium/Agrobacterium group</taxon>
        <taxon>Rhizobium</taxon>
    </lineage>
</organism>
<feature type="signal peptide" evidence="1">
    <location>
        <begin position="1"/>
        <end position="22"/>
    </location>
</feature>
<dbReference type="InterPro" id="IPR006626">
    <property type="entry name" value="PbH1"/>
</dbReference>